<comment type="caution">
    <text evidence="2">The sequence shown here is derived from an EMBL/GenBank/DDBJ whole genome shotgun (WGS) entry which is preliminary data.</text>
</comment>
<dbReference type="InterPro" id="IPR001036">
    <property type="entry name" value="Acrflvin-R"/>
</dbReference>
<dbReference type="Gene3D" id="3.30.70.1440">
    <property type="entry name" value="Multidrug efflux transporter AcrB pore domain"/>
    <property type="match status" value="1"/>
</dbReference>
<feature type="transmembrane region" description="Helical" evidence="1">
    <location>
        <begin position="968"/>
        <end position="987"/>
    </location>
</feature>
<accession>C8RX17</accession>
<dbReference type="PRINTS" id="PR00702">
    <property type="entry name" value="ACRIFLAVINRP"/>
</dbReference>
<dbReference type="GO" id="GO:0005886">
    <property type="term" value="C:plasma membrane"/>
    <property type="evidence" value="ECO:0007669"/>
    <property type="project" value="TreeGrafter"/>
</dbReference>
<feature type="transmembrane region" description="Helical" evidence="1">
    <location>
        <begin position="869"/>
        <end position="889"/>
    </location>
</feature>
<keyword evidence="1" id="KW-1133">Transmembrane helix</keyword>
<dbReference type="InterPro" id="IPR027463">
    <property type="entry name" value="AcrB_DN_DC_subdom"/>
</dbReference>
<dbReference type="STRING" id="371731.Rsw2DRAFT_0345"/>
<dbReference type="EMBL" id="ACYY01000002">
    <property type="protein sequence ID" value="EEW26542.1"/>
    <property type="molecule type" value="Genomic_DNA"/>
</dbReference>
<proteinExistence type="predicted"/>
<dbReference type="eggNOG" id="COG0841">
    <property type="taxonomic scope" value="Bacteria"/>
</dbReference>
<feature type="transmembrane region" description="Helical" evidence="1">
    <location>
        <begin position="999"/>
        <end position="1024"/>
    </location>
</feature>
<feature type="transmembrane region" description="Helical" evidence="1">
    <location>
        <begin position="429"/>
        <end position="449"/>
    </location>
</feature>
<organism evidence="2 3">
    <name type="scientific">Rhodobacter ferrooxidans</name>
    <dbReference type="NCBI Taxonomy" id="371731"/>
    <lineage>
        <taxon>Bacteria</taxon>
        <taxon>Pseudomonadati</taxon>
        <taxon>Pseudomonadota</taxon>
        <taxon>Alphaproteobacteria</taxon>
        <taxon>Rhodobacterales</taxon>
        <taxon>Rhodobacter group</taxon>
        <taxon>Rhodobacter</taxon>
    </lineage>
</organism>
<dbReference type="Gene3D" id="3.30.70.1320">
    <property type="entry name" value="Multidrug efflux transporter AcrB pore domain like"/>
    <property type="match status" value="1"/>
</dbReference>
<dbReference type="OrthoDB" id="174266at2"/>
<dbReference type="Proteomes" id="UP000010121">
    <property type="component" value="Unassembled WGS sequence"/>
</dbReference>
<feature type="transmembrane region" description="Helical" evidence="1">
    <location>
        <begin position="332"/>
        <end position="351"/>
    </location>
</feature>
<evidence type="ECO:0000256" key="1">
    <source>
        <dbReference type="SAM" id="Phobius"/>
    </source>
</evidence>
<feature type="transmembrane region" description="Helical" evidence="1">
    <location>
        <begin position="384"/>
        <end position="408"/>
    </location>
</feature>
<dbReference type="RefSeq" id="WP_008027420.1">
    <property type="nucleotide sequence ID" value="NZ_ACYY01000002.1"/>
</dbReference>
<keyword evidence="1" id="KW-0812">Transmembrane</keyword>
<name>C8RX17_9RHOB</name>
<feature type="transmembrane region" description="Helical" evidence="1">
    <location>
        <begin position="896"/>
        <end position="918"/>
    </location>
</feature>
<dbReference type="PANTHER" id="PTHR32063:SF77">
    <property type="entry name" value="ACR FAMILY TRANSPORT PROTEIN"/>
    <property type="match status" value="1"/>
</dbReference>
<evidence type="ECO:0000313" key="3">
    <source>
        <dbReference type="Proteomes" id="UP000010121"/>
    </source>
</evidence>
<dbReference type="SUPFAM" id="SSF82714">
    <property type="entry name" value="Multidrug efflux transporter AcrB TolC docking domain, DN and DC subdomains"/>
    <property type="match status" value="2"/>
</dbReference>
<gene>
    <name evidence="2" type="ORF">Rsw2DRAFT_0345</name>
</gene>
<sequence length="1093" mass="116495">MNFSAWAIRNPVAPLLGFLMLLVLGWQSFNALPITRFPNIDVPLVAVTVAQSGAAPAEMETQITKEIEDAVAGISGVKNIISTVSDGVSTTAVEFRMEVPTDKAVQEVKDAIDQIRGNLPGDIESPIVSRIDVEGQAIMTFAVAAPNMTIEELSWFVDDTIIRALQGRPGIGRVDRFGGAEREIRVELDPVKLNSFGITAQAVNAQLRATNTDLGAGRASLGVAEQAIRTLGDAATVARLSETTISLPTGQHVRLGDLGSVVDTYEELRSFSKFNSEQVVTFSVFRAKGASEVSVSEQVNATLDTLRTKHPDVSMKLVDDTVFYTRGNYESALNTLIEGALLAVLVVLAFLKNWRATAIAAVALPLSVIPTFLVMDLLGFSLNLVSFLALTLATGILVDDAIVEIENIARHIRMGKTPFRAAIEAADEIGLAVIATSFTIVAVFVPVSFMPGIPGQYFRQFGLTVAISVLFSLLVARLITPLMAAYIMRAKDAQDDEHQDGRIMRAYQGFVRVSLRLRYLTLLGAIGVLAVSVFFMLRIPGSFMPPEDVSRISVSVELPPGSTLEETDRTTQAMVDTIRDIDGIENLFVLGGSSPTGDRDVRRATLTVVLEKLDHSLIHRLSDIAQGIPVLNLLPEAPVHGRTNPQRVIEAEIFERLAVIPDVRAFKLNDRGARDISFSVLSTNEADLNTAVAQLEAALRGDPLLAEVASEGALPRPEVQITPRPAEAARLGITTRAIADLVRVATLGDGDAALAKLSIDNRLIPVRVRLNDATREDLSRLAALKITTASGSTVPLGSIADIAIAEGPSMVDRLNRERRATIGANLPVGVALGTATDRFKEIVESVTLPPTVRIAESGDAEVQTELVTAFGNAMIMGLMLVLTVLILLFKSLIQPFTILFSLPLAIGGVATALILTGSAVSMPVLIGILMLMGIVTKNAILLIDYAIEARRQGFDRFAAVLEAGHKRARPIVMTSIAMSAGMLPSALGVGEGGSFRAPMATAVIGGIIVSTVLSLVVVPSFYLIMDDLSRLLGWAFGRLIGKGEVEAEAPAAAVLAARIAAGEAGIAALAERVKGLEAADPPRRPGTTLHVAE</sequence>
<feature type="transmembrane region" description="Helical" evidence="1">
    <location>
        <begin position="358"/>
        <end position="378"/>
    </location>
</feature>
<dbReference type="Gene3D" id="3.30.2090.10">
    <property type="entry name" value="Multidrug efflux transporter AcrB TolC docking domain, DN and DC subdomains"/>
    <property type="match status" value="2"/>
</dbReference>
<dbReference type="AlphaFoldDB" id="C8RX17"/>
<keyword evidence="1" id="KW-0472">Membrane</keyword>
<dbReference type="GO" id="GO:0042910">
    <property type="term" value="F:xenobiotic transmembrane transporter activity"/>
    <property type="evidence" value="ECO:0007669"/>
    <property type="project" value="TreeGrafter"/>
</dbReference>
<reference evidence="2 3" key="1">
    <citation type="submission" date="2009-08" db="EMBL/GenBank/DDBJ databases">
        <title>The draft genome of Rhodobacter sp. SW2.</title>
        <authorList>
            <consortium name="US DOE Joint Genome Institute (JGI-PGF)"/>
            <person name="Lucas S."/>
            <person name="Copeland A."/>
            <person name="Lapidus A."/>
            <person name="Glavina del Rio T."/>
            <person name="Tice H."/>
            <person name="Bruce D."/>
            <person name="Goodwin L."/>
            <person name="Pitluck S."/>
            <person name="Larimer F."/>
            <person name="Land M.L."/>
            <person name="Hauser L."/>
            <person name="Emerson D."/>
        </authorList>
    </citation>
    <scope>NUCLEOTIDE SEQUENCE [LARGE SCALE GENOMIC DNA]</scope>
    <source>
        <strain evidence="2 3">SW2</strain>
    </source>
</reference>
<dbReference type="SUPFAM" id="SSF82693">
    <property type="entry name" value="Multidrug efflux transporter AcrB pore domain, PN1, PN2, PC1 and PC2 subdomains"/>
    <property type="match status" value="3"/>
</dbReference>
<protein>
    <submittedName>
        <fullName evidence="2">Acriflavin resistance protein</fullName>
    </submittedName>
</protein>
<evidence type="ECO:0000313" key="2">
    <source>
        <dbReference type="EMBL" id="EEW26542.1"/>
    </source>
</evidence>
<feature type="transmembrane region" description="Helical" evidence="1">
    <location>
        <begin position="461"/>
        <end position="479"/>
    </location>
</feature>
<feature type="transmembrane region" description="Helical" evidence="1">
    <location>
        <begin position="924"/>
        <end position="947"/>
    </location>
</feature>
<dbReference type="Pfam" id="PF00873">
    <property type="entry name" value="ACR_tran"/>
    <property type="match status" value="1"/>
</dbReference>
<dbReference type="SUPFAM" id="SSF82866">
    <property type="entry name" value="Multidrug efflux transporter AcrB transmembrane domain"/>
    <property type="match status" value="2"/>
</dbReference>
<feature type="transmembrane region" description="Helical" evidence="1">
    <location>
        <begin position="517"/>
        <end position="537"/>
    </location>
</feature>
<keyword evidence="3" id="KW-1185">Reference proteome</keyword>
<dbReference type="Gene3D" id="3.30.70.1430">
    <property type="entry name" value="Multidrug efflux transporter AcrB pore domain"/>
    <property type="match status" value="2"/>
</dbReference>
<dbReference type="PANTHER" id="PTHR32063">
    <property type="match status" value="1"/>
</dbReference>
<dbReference type="Gene3D" id="1.20.1640.10">
    <property type="entry name" value="Multidrug efflux transporter AcrB transmembrane domain"/>
    <property type="match status" value="2"/>
</dbReference>